<accession>A0A327SVZ3</accession>
<sequence>MLKKEPAPQVYDLIQNAFAALNDLFCFNLGFELKGSDRFKTKNATRRVAFLFGGEWGIDRNRF</sequence>
<dbReference type="RefSeq" id="WP_111633329.1">
    <property type="nucleotide sequence ID" value="NZ_QLLR01000005.1"/>
</dbReference>
<name>A0A327SVZ3_9SPHI</name>
<evidence type="ECO:0000313" key="2">
    <source>
        <dbReference type="Proteomes" id="UP000249754"/>
    </source>
</evidence>
<dbReference type="AlphaFoldDB" id="A0A327SVZ3"/>
<dbReference type="EMBL" id="QLLR01000005">
    <property type="protein sequence ID" value="RAJ33098.1"/>
    <property type="molecule type" value="Genomic_DNA"/>
</dbReference>
<evidence type="ECO:0000313" key="1">
    <source>
        <dbReference type="EMBL" id="RAJ33098.1"/>
    </source>
</evidence>
<proteinExistence type="predicted"/>
<dbReference type="Proteomes" id="UP000249754">
    <property type="component" value="Unassembled WGS sequence"/>
</dbReference>
<organism evidence="1 2">
    <name type="scientific">Pedobacter cryoconitis</name>
    <dbReference type="NCBI Taxonomy" id="188932"/>
    <lineage>
        <taxon>Bacteria</taxon>
        <taxon>Pseudomonadati</taxon>
        <taxon>Bacteroidota</taxon>
        <taxon>Sphingobacteriia</taxon>
        <taxon>Sphingobacteriales</taxon>
        <taxon>Sphingobacteriaceae</taxon>
        <taxon>Pedobacter</taxon>
    </lineage>
</organism>
<reference evidence="1 2" key="1">
    <citation type="submission" date="2018-06" db="EMBL/GenBank/DDBJ databases">
        <title>Genomic Encyclopedia of Archaeal and Bacterial Type Strains, Phase II (KMG-II): from individual species to whole genera.</title>
        <authorList>
            <person name="Goeker M."/>
        </authorList>
    </citation>
    <scope>NUCLEOTIDE SEQUENCE [LARGE SCALE GENOMIC DNA]</scope>
    <source>
        <strain evidence="1 2">DSM 14825</strain>
    </source>
</reference>
<gene>
    <name evidence="1" type="ORF">LY11_01788</name>
</gene>
<comment type="caution">
    <text evidence="1">The sequence shown here is derived from an EMBL/GenBank/DDBJ whole genome shotgun (WGS) entry which is preliminary data.</text>
</comment>
<protein>
    <submittedName>
        <fullName evidence="1">Uncharacterized protein</fullName>
    </submittedName>
</protein>